<dbReference type="GO" id="GO:0005886">
    <property type="term" value="C:plasma membrane"/>
    <property type="evidence" value="ECO:0007669"/>
    <property type="project" value="TreeGrafter"/>
</dbReference>
<dbReference type="AlphaFoldDB" id="A7NG96"/>
<feature type="transmembrane region" description="Helical" evidence="8">
    <location>
        <begin position="659"/>
        <end position="681"/>
    </location>
</feature>
<feature type="transmembrane region" description="Helical" evidence="8">
    <location>
        <begin position="75"/>
        <end position="97"/>
    </location>
</feature>
<evidence type="ECO:0000256" key="4">
    <source>
        <dbReference type="ARBA" id="ARBA00022692"/>
    </source>
</evidence>
<dbReference type="InterPro" id="IPR050277">
    <property type="entry name" value="Sodium:Solute_Symporter"/>
</dbReference>
<dbReference type="InterPro" id="IPR018247">
    <property type="entry name" value="EF_Hand_1_Ca_BS"/>
</dbReference>
<dbReference type="PROSITE" id="PS50283">
    <property type="entry name" value="NA_SOLUT_SYMP_3"/>
    <property type="match status" value="1"/>
</dbReference>
<gene>
    <name evidence="10" type="ordered locus">Rcas_0351</name>
</gene>
<dbReference type="Proteomes" id="UP000000263">
    <property type="component" value="Chromosome"/>
</dbReference>
<evidence type="ECO:0000313" key="11">
    <source>
        <dbReference type="Proteomes" id="UP000000263"/>
    </source>
</evidence>
<protein>
    <submittedName>
        <fullName evidence="10">Na+/solute symporter</fullName>
    </submittedName>
</protein>
<dbReference type="InterPro" id="IPR019886">
    <property type="entry name" value="Na_symporter_ssu"/>
</dbReference>
<dbReference type="PROSITE" id="PS00018">
    <property type="entry name" value="EF_HAND_1"/>
    <property type="match status" value="1"/>
</dbReference>
<dbReference type="Pfam" id="PF00474">
    <property type="entry name" value="SSF"/>
    <property type="match status" value="2"/>
</dbReference>
<keyword evidence="5 8" id="KW-1133">Transmembrane helix</keyword>
<evidence type="ECO:0000256" key="3">
    <source>
        <dbReference type="ARBA" id="ARBA00022448"/>
    </source>
</evidence>
<dbReference type="eggNOG" id="COG4147">
    <property type="taxonomic scope" value="Bacteria"/>
</dbReference>
<comment type="similarity">
    <text evidence="2 7">Belongs to the sodium:solute symporter (SSF) (TC 2.A.21) family.</text>
</comment>
<dbReference type="InterPro" id="IPR019899">
    <property type="entry name" value="Na/solute_symporter_VC_2705"/>
</dbReference>
<dbReference type="InterPro" id="IPR038377">
    <property type="entry name" value="Na/Glc_symporter_sf"/>
</dbReference>
<feature type="transmembrane region" description="Helical" evidence="8">
    <location>
        <begin position="180"/>
        <end position="198"/>
    </location>
</feature>
<dbReference type="InterPro" id="IPR001734">
    <property type="entry name" value="Na/solute_symporter"/>
</dbReference>
<feature type="transmembrane region" description="Helical" evidence="8">
    <location>
        <begin position="218"/>
        <end position="243"/>
    </location>
</feature>
<dbReference type="Pfam" id="PF13937">
    <property type="entry name" value="DUF4212"/>
    <property type="match status" value="1"/>
</dbReference>
<organism evidence="10 11">
    <name type="scientific">Roseiflexus castenholzii (strain DSM 13941 / HLO8)</name>
    <dbReference type="NCBI Taxonomy" id="383372"/>
    <lineage>
        <taxon>Bacteria</taxon>
        <taxon>Bacillati</taxon>
        <taxon>Chloroflexota</taxon>
        <taxon>Chloroflexia</taxon>
        <taxon>Chloroflexales</taxon>
        <taxon>Roseiflexineae</taxon>
        <taxon>Roseiflexaceae</taxon>
        <taxon>Roseiflexus</taxon>
    </lineage>
</organism>
<dbReference type="NCBIfam" id="TIGR03648">
    <property type="entry name" value="Na_symport_lg"/>
    <property type="match status" value="1"/>
</dbReference>
<dbReference type="HOGENOM" id="CLU_018808_8_2_0"/>
<feature type="transmembrane region" description="Helical" evidence="8">
    <location>
        <begin position="249"/>
        <end position="270"/>
    </location>
</feature>
<evidence type="ECO:0000259" key="9">
    <source>
        <dbReference type="Pfam" id="PF13937"/>
    </source>
</evidence>
<dbReference type="EMBL" id="CP000804">
    <property type="protein sequence ID" value="ABU56483.1"/>
    <property type="molecule type" value="Genomic_DNA"/>
</dbReference>
<dbReference type="OrthoDB" id="9814523at2"/>
<feature type="transmembrane region" description="Helical" evidence="8">
    <location>
        <begin position="414"/>
        <end position="439"/>
    </location>
</feature>
<dbReference type="eggNOG" id="COG4327">
    <property type="taxonomic scope" value="Bacteria"/>
</dbReference>
<feature type="transmembrane region" description="Helical" evidence="8">
    <location>
        <begin position="153"/>
        <end position="174"/>
    </location>
</feature>
<dbReference type="GO" id="GO:0022857">
    <property type="term" value="F:transmembrane transporter activity"/>
    <property type="evidence" value="ECO:0007669"/>
    <property type="project" value="InterPro"/>
</dbReference>
<keyword evidence="4 8" id="KW-0812">Transmembrane</keyword>
<name>A7NG96_ROSCS</name>
<feature type="transmembrane region" description="Helical" evidence="8">
    <location>
        <begin position="688"/>
        <end position="709"/>
    </location>
</feature>
<evidence type="ECO:0000256" key="8">
    <source>
        <dbReference type="SAM" id="Phobius"/>
    </source>
</evidence>
<feature type="transmembrane region" description="Helical" evidence="8">
    <location>
        <begin position="451"/>
        <end position="471"/>
    </location>
</feature>
<accession>A7NG96</accession>
<dbReference type="KEGG" id="rca:Rcas_0351"/>
<dbReference type="PANTHER" id="PTHR48086:SF5">
    <property type="entry name" value="NA(+):SOLUTE SYMPORTER (SSF FAMILY)"/>
    <property type="match status" value="1"/>
</dbReference>
<keyword evidence="11" id="KW-1185">Reference proteome</keyword>
<evidence type="ECO:0000313" key="10">
    <source>
        <dbReference type="EMBL" id="ABU56483.1"/>
    </source>
</evidence>
<feature type="transmembrane region" description="Helical" evidence="8">
    <location>
        <begin position="354"/>
        <end position="373"/>
    </location>
</feature>
<feature type="domain" description="Sodium symporter small subunit" evidence="9">
    <location>
        <begin position="66"/>
        <end position="140"/>
    </location>
</feature>
<feature type="transmembrane region" description="Helical" evidence="8">
    <location>
        <begin position="291"/>
        <end position="309"/>
    </location>
</feature>
<feature type="transmembrane region" description="Helical" evidence="8">
    <location>
        <begin position="585"/>
        <end position="618"/>
    </location>
</feature>
<evidence type="ECO:0000256" key="6">
    <source>
        <dbReference type="ARBA" id="ARBA00023136"/>
    </source>
</evidence>
<proteinExistence type="inferred from homology"/>
<comment type="subcellular location">
    <subcellularLocation>
        <location evidence="1">Membrane</location>
        <topology evidence="1">Multi-pass membrane protein</topology>
    </subcellularLocation>
</comment>
<dbReference type="PANTHER" id="PTHR48086">
    <property type="entry name" value="SODIUM/PROLINE SYMPORTER-RELATED"/>
    <property type="match status" value="1"/>
</dbReference>
<feature type="transmembrane region" description="Helical" evidence="8">
    <location>
        <begin position="715"/>
        <end position="741"/>
    </location>
</feature>
<reference evidence="10 11" key="1">
    <citation type="submission" date="2007-08" db="EMBL/GenBank/DDBJ databases">
        <title>Complete sequence of Roseiflexus castenholzii DSM 13941.</title>
        <authorList>
            <consortium name="US DOE Joint Genome Institute"/>
            <person name="Copeland A."/>
            <person name="Lucas S."/>
            <person name="Lapidus A."/>
            <person name="Barry K."/>
            <person name="Glavina del Rio T."/>
            <person name="Dalin E."/>
            <person name="Tice H."/>
            <person name="Pitluck S."/>
            <person name="Thompson L.S."/>
            <person name="Brettin T."/>
            <person name="Bruce D."/>
            <person name="Detter J.C."/>
            <person name="Han C."/>
            <person name="Tapia R."/>
            <person name="Schmutz J."/>
            <person name="Larimer F."/>
            <person name="Land M."/>
            <person name="Hauser L."/>
            <person name="Kyrpides N."/>
            <person name="Mikhailova N."/>
            <person name="Bryant D.A."/>
            <person name="Hanada S."/>
            <person name="Tsukatani Y."/>
            <person name="Richardson P."/>
        </authorList>
    </citation>
    <scope>NUCLEOTIDE SEQUENCE [LARGE SCALE GENOMIC DNA]</scope>
    <source>
        <strain evidence="11">DSM 13941 / HLO8</strain>
    </source>
</reference>
<keyword evidence="6 8" id="KW-0472">Membrane</keyword>
<feature type="transmembrane region" description="Helical" evidence="8">
    <location>
        <begin position="630"/>
        <end position="653"/>
    </location>
</feature>
<evidence type="ECO:0000256" key="7">
    <source>
        <dbReference type="RuleBase" id="RU362091"/>
    </source>
</evidence>
<sequence length="759" mass="81405">MFWLAMIAIALMLLTLLFPQLERRDEDRRRSPMPHIPRRQHEQRNLPAVTILETRQTASMSPTEQSAYWSSNLRLITIVLLLWAGGAFLPALLAPVLNPIRVLTGFPLGYILSAQGAPLLFLVLTALYTAIMTRRDRRFGGRVVQGMPVLSDTALPVVLVMTGGALIVIADIVFSLPLTLIGWGAIGLTIAIYAAIGIRSRTGDLDEYYVAGRRIPALFNGLAISADWMSAATFISLAGTLWMLGYEGLAYIIGWTGGYVLLALLLAPYLRKFGQSTIPEFIGARYASTTARLVAAIVTVIVSFTYLTAQVSGIGLIMGRFLGVNYLFGVAIGLGAVLFCSYLGGMRAITWTQVAQAIVIVVTYLTPAALLSLKDTGIVLPQVMYGAAFDVIAELERAQRIATSYAEPFNDWSVWQYLALATCLMCGTAGLPHILVRFYTTPSVVHARRSVAWALLFIMLVYLTIPAYAAFSRWEILAHVVGRPVRALPQWAVNWGNAGLLSITDLTTLEGRRVAELPAWAAVALESGALQFADANGDGRVQLNELSGRMVTPSATDGILQYSELKISPDLVVVSTPEIVGLPGAVAALVIAGGLAAALSTADGLLIVITSSVALDIYQSLNRRAAVRTLLSIGRITLFLSAALAAVTALRQLGIIVELVAWAFSIAAATMFPVLTLGIFWRRANRQGAIAGMIVGLFAIVGAILVNWLSPATTILGISGPATGIFGMVASFITTVVVSWLTPPPSPATQTLIDALRRP</sequence>
<feature type="transmembrane region" description="Helical" evidence="8">
    <location>
        <begin position="6"/>
        <end position="21"/>
    </location>
</feature>
<evidence type="ECO:0000256" key="2">
    <source>
        <dbReference type="ARBA" id="ARBA00006434"/>
    </source>
</evidence>
<dbReference type="RefSeq" id="WP_011997887.1">
    <property type="nucleotide sequence ID" value="NC_009767.1"/>
</dbReference>
<dbReference type="NCBIfam" id="TIGR03647">
    <property type="entry name" value="Na_symport_sm"/>
    <property type="match status" value="1"/>
</dbReference>
<evidence type="ECO:0000256" key="5">
    <source>
        <dbReference type="ARBA" id="ARBA00022989"/>
    </source>
</evidence>
<feature type="transmembrane region" description="Helical" evidence="8">
    <location>
        <begin position="109"/>
        <end position="132"/>
    </location>
</feature>
<feature type="transmembrane region" description="Helical" evidence="8">
    <location>
        <begin position="321"/>
        <end position="342"/>
    </location>
</feature>
<dbReference type="Gene3D" id="1.20.1730.10">
    <property type="entry name" value="Sodium/glucose cotransporter"/>
    <property type="match status" value="1"/>
</dbReference>
<dbReference type="STRING" id="383372.Rcas_0351"/>
<dbReference type="CDD" id="cd11480">
    <property type="entry name" value="SLC5sbd_u4"/>
    <property type="match status" value="1"/>
</dbReference>
<keyword evidence="3" id="KW-0813">Transport</keyword>
<evidence type="ECO:0000256" key="1">
    <source>
        <dbReference type="ARBA" id="ARBA00004141"/>
    </source>
</evidence>